<comment type="caution">
    <text evidence="1">The sequence shown here is derived from an EMBL/GenBank/DDBJ whole genome shotgun (WGS) entry which is preliminary data.</text>
</comment>
<organism evidence="1">
    <name type="scientific">marine sediment metagenome</name>
    <dbReference type="NCBI Taxonomy" id="412755"/>
    <lineage>
        <taxon>unclassified sequences</taxon>
        <taxon>metagenomes</taxon>
        <taxon>ecological metagenomes</taxon>
    </lineage>
</organism>
<dbReference type="EMBL" id="BART01034018">
    <property type="protein sequence ID" value="GAH13595.1"/>
    <property type="molecule type" value="Genomic_DNA"/>
</dbReference>
<gene>
    <name evidence="1" type="ORF">S01H4_58267</name>
</gene>
<sequence length="90" mass="10151">MEFGVSSASVNIVVQALSDMTIRGWLTLDEIVEAKLHRTNEIKQGYHEFSRVNTIIGGREAVIIDWESYTSDSSTKVRCIQMFTIADKLV</sequence>
<accession>X1DZI6</accession>
<evidence type="ECO:0000313" key="1">
    <source>
        <dbReference type="EMBL" id="GAH13595.1"/>
    </source>
</evidence>
<dbReference type="AlphaFoldDB" id="X1DZI6"/>
<name>X1DZI6_9ZZZZ</name>
<protein>
    <submittedName>
        <fullName evidence="1">Uncharacterized protein</fullName>
    </submittedName>
</protein>
<feature type="non-terminal residue" evidence="1">
    <location>
        <position position="90"/>
    </location>
</feature>
<proteinExistence type="predicted"/>
<reference evidence="1" key="1">
    <citation type="journal article" date="2014" name="Front. Microbiol.">
        <title>High frequency of phylogenetically diverse reductive dehalogenase-homologous genes in deep subseafloor sedimentary metagenomes.</title>
        <authorList>
            <person name="Kawai M."/>
            <person name="Futagami T."/>
            <person name="Toyoda A."/>
            <person name="Takaki Y."/>
            <person name="Nishi S."/>
            <person name="Hori S."/>
            <person name="Arai W."/>
            <person name="Tsubouchi T."/>
            <person name="Morono Y."/>
            <person name="Uchiyama I."/>
            <person name="Ito T."/>
            <person name="Fujiyama A."/>
            <person name="Inagaki F."/>
            <person name="Takami H."/>
        </authorList>
    </citation>
    <scope>NUCLEOTIDE SEQUENCE</scope>
    <source>
        <strain evidence="1">Expedition CK06-06</strain>
    </source>
</reference>